<dbReference type="EMBL" id="BTGU01000002">
    <property type="protein sequence ID" value="GMN27342.1"/>
    <property type="molecule type" value="Genomic_DNA"/>
</dbReference>
<keyword evidence="2" id="KW-1185">Reference proteome</keyword>
<comment type="caution">
    <text evidence="1">The sequence shown here is derived from an EMBL/GenBank/DDBJ whole genome shotgun (WGS) entry which is preliminary data.</text>
</comment>
<accession>A0AA88CS38</accession>
<dbReference type="Gramene" id="FCD_00016733-RA">
    <property type="protein sequence ID" value="FCD_00016733-RA:cds"/>
    <property type="gene ID" value="FCD_00016733"/>
</dbReference>
<dbReference type="AlphaFoldDB" id="A0AA88CS38"/>
<sequence length="46" mass="4735">MAEKVTNEKGTQTTRKEFTAGLGSCVEEIGVSAGVYSGVGSVELTL</sequence>
<gene>
    <name evidence="1" type="ORF">TIFTF001_001590</name>
</gene>
<dbReference type="Proteomes" id="UP001187192">
    <property type="component" value="Unassembled WGS sequence"/>
</dbReference>
<proteinExistence type="predicted"/>
<organism evidence="1 2">
    <name type="scientific">Ficus carica</name>
    <name type="common">Common fig</name>
    <dbReference type="NCBI Taxonomy" id="3494"/>
    <lineage>
        <taxon>Eukaryota</taxon>
        <taxon>Viridiplantae</taxon>
        <taxon>Streptophyta</taxon>
        <taxon>Embryophyta</taxon>
        <taxon>Tracheophyta</taxon>
        <taxon>Spermatophyta</taxon>
        <taxon>Magnoliopsida</taxon>
        <taxon>eudicotyledons</taxon>
        <taxon>Gunneridae</taxon>
        <taxon>Pentapetalae</taxon>
        <taxon>rosids</taxon>
        <taxon>fabids</taxon>
        <taxon>Rosales</taxon>
        <taxon>Moraceae</taxon>
        <taxon>Ficeae</taxon>
        <taxon>Ficus</taxon>
    </lineage>
</organism>
<name>A0AA88CS38_FICCA</name>
<evidence type="ECO:0000313" key="2">
    <source>
        <dbReference type="Proteomes" id="UP001187192"/>
    </source>
</evidence>
<protein>
    <submittedName>
        <fullName evidence="1">Uncharacterized protein</fullName>
    </submittedName>
</protein>
<evidence type="ECO:0000313" key="1">
    <source>
        <dbReference type="EMBL" id="GMN27342.1"/>
    </source>
</evidence>
<reference evidence="1" key="1">
    <citation type="submission" date="2023-07" db="EMBL/GenBank/DDBJ databases">
        <title>draft genome sequence of fig (Ficus carica).</title>
        <authorList>
            <person name="Takahashi T."/>
            <person name="Nishimura K."/>
        </authorList>
    </citation>
    <scope>NUCLEOTIDE SEQUENCE</scope>
</reference>